<dbReference type="AlphaFoldDB" id="A0A382UEU4"/>
<protein>
    <submittedName>
        <fullName evidence="1">Uncharacterized protein</fullName>
    </submittedName>
</protein>
<accession>A0A382UEU4</accession>
<name>A0A382UEU4_9ZZZZ</name>
<sequence length="28" mass="3059">MKSDFIIALTQLAAERNLPRGTVISAIE</sequence>
<evidence type="ECO:0000313" key="1">
    <source>
        <dbReference type="EMBL" id="SVD32632.1"/>
    </source>
</evidence>
<reference evidence="1" key="1">
    <citation type="submission" date="2018-05" db="EMBL/GenBank/DDBJ databases">
        <authorList>
            <person name="Lanie J.A."/>
            <person name="Ng W.-L."/>
            <person name="Kazmierczak K.M."/>
            <person name="Andrzejewski T.M."/>
            <person name="Davidsen T.M."/>
            <person name="Wayne K.J."/>
            <person name="Tettelin H."/>
            <person name="Glass J.I."/>
            <person name="Rusch D."/>
            <person name="Podicherti R."/>
            <person name="Tsui H.-C.T."/>
            <person name="Winkler M.E."/>
        </authorList>
    </citation>
    <scope>NUCLEOTIDE SEQUENCE</scope>
</reference>
<proteinExistence type="predicted"/>
<organism evidence="1">
    <name type="scientific">marine metagenome</name>
    <dbReference type="NCBI Taxonomy" id="408172"/>
    <lineage>
        <taxon>unclassified sequences</taxon>
        <taxon>metagenomes</taxon>
        <taxon>ecological metagenomes</taxon>
    </lineage>
</organism>
<dbReference type="EMBL" id="UINC01143611">
    <property type="protein sequence ID" value="SVD32632.1"/>
    <property type="molecule type" value="Genomic_DNA"/>
</dbReference>
<feature type="non-terminal residue" evidence="1">
    <location>
        <position position="28"/>
    </location>
</feature>
<gene>
    <name evidence="1" type="ORF">METZ01_LOCUS385486</name>
</gene>